<keyword evidence="2" id="KW-0862">Zinc</keyword>
<dbReference type="Pfam" id="PF11951">
    <property type="entry name" value="Fungal_trans_2"/>
    <property type="match status" value="1"/>
</dbReference>
<keyword evidence="3" id="KW-0805">Transcription regulation</keyword>
<evidence type="ECO:0000256" key="1">
    <source>
        <dbReference type="ARBA" id="ARBA00022723"/>
    </source>
</evidence>
<protein>
    <submittedName>
        <fullName evidence="7">Uncharacterized protein</fullName>
    </submittedName>
</protein>
<evidence type="ECO:0000256" key="3">
    <source>
        <dbReference type="ARBA" id="ARBA00023015"/>
    </source>
</evidence>
<dbReference type="EMBL" id="CAJVOS010000071">
    <property type="protein sequence ID" value="CAG8238613.1"/>
    <property type="molecule type" value="Genomic_DNA"/>
</dbReference>
<evidence type="ECO:0000256" key="5">
    <source>
        <dbReference type="ARBA" id="ARBA00023163"/>
    </source>
</evidence>
<dbReference type="OrthoDB" id="2593732at2759"/>
<dbReference type="PANTHER" id="PTHR36206">
    <property type="entry name" value="ASPERCRYPTIN BIOSYNTHESIS CLUSTER-SPECIFIC TRANSCRIPTION REGULATOR ATNN-RELATED"/>
    <property type="match status" value="1"/>
</dbReference>
<evidence type="ECO:0000256" key="6">
    <source>
        <dbReference type="ARBA" id="ARBA00023242"/>
    </source>
</evidence>
<keyword evidence="6" id="KW-0539">Nucleus</keyword>
<name>A0A9W4I8N8_PENOL</name>
<dbReference type="AlphaFoldDB" id="A0A9W4I8N8"/>
<keyword evidence="1" id="KW-0479">Metal-binding</keyword>
<sequence length="403" mass="45747">MGHSEVPIKHALTAIASLHESQEPLGASVSVRRSEKHAQITAQTLALKHYSAAIKAVQSESPNMSSRPEIILALCVLFICFEQFRSGDAACLLHLKAGLRLIYWWRSRTSVYTNLQEYSRPTLDFINNHITPALQRLRVQFSLCMDSRHKLMNLGVPLCLPPPNVPSSYSSFISARIDFDRTMNYILSYLETRQSSDGVLPTQSPMAVLCRWKTSLDASTFSEERPVLQRCTRNLLELYFHVSVVIIETYHAKTESIFDQHTPRFAIIVDLAENISSMCVEKSENFSLLFSFDLGITPPMFLVASRCRQPLIRRKAVALMLQSPIYHGAWQDRYSGLCAQRIIEIEEEKIDVVMDSITVPEERRIRKVSADLQDEQSPIIMQFVRSPFDATSQICTTSVPLAY</sequence>
<keyword evidence="4" id="KW-0238">DNA-binding</keyword>
<organism evidence="7 8">
    <name type="scientific">Penicillium olsonii</name>
    <dbReference type="NCBI Taxonomy" id="99116"/>
    <lineage>
        <taxon>Eukaryota</taxon>
        <taxon>Fungi</taxon>
        <taxon>Dikarya</taxon>
        <taxon>Ascomycota</taxon>
        <taxon>Pezizomycotina</taxon>
        <taxon>Eurotiomycetes</taxon>
        <taxon>Eurotiomycetidae</taxon>
        <taxon>Eurotiales</taxon>
        <taxon>Aspergillaceae</taxon>
        <taxon>Penicillium</taxon>
    </lineage>
</organism>
<evidence type="ECO:0000313" key="8">
    <source>
        <dbReference type="Proteomes" id="UP001153618"/>
    </source>
</evidence>
<keyword evidence="5" id="KW-0804">Transcription</keyword>
<reference evidence="7" key="1">
    <citation type="submission" date="2021-07" db="EMBL/GenBank/DDBJ databases">
        <authorList>
            <person name="Branca A.L. A."/>
        </authorList>
    </citation>
    <scope>NUCLEOTIDE SEQUENCE</scope>
</reference>
<dbReference type="GO" id="GO:0046872">
    <property type="term" value="F:metal ion binding"/>
    <property type="evidence" value="ECO:0007669"/>
    <property type="project" value="UniProtKB-KW"/>
</dbReference>
<comment type="caution">
    <text evidence="7">The sequence shown here is derived from an EMBL/GenBank/DDBJ whole genome shotgun (WGS) entry which is preliminary data.</text>
</comment>
<keyword evidence="8" id="KW-1185">Reference proteome</keyword>
<proteinExistence type="predicted"/>
<evidence type="ECO:0000256" key="2">
    <source>
        <dbReference type="ARBA" id="ARBA00022833"/>
    </source>
</evidence>
<dbReference type="GO" id="GO:0003677">
    <property type="term" value="F:DNA binding"/>
    <property type="evidence" value="ECO:0007669"/>
    <property type="project" value="UniProtKB-KW"/>
</dbReference>
<evidence type="ECO:0000313" key="7">
    <source>
        <dbReference type="EMBL" id="CAG8238613.1"/>
    </source>
</evidence>
<gene>
    <name evidence="7" type="ORF">POLS_LOCUS8490</name>
</gene>
<dbReference type="InterPro" id="IPR052360">
    <property type="entry name" value="Transcr_Regulatory_Proteins"/>
</dbReference>
<dbReference type="PANTHER" id="PTHR36206:SF16">
    <property type="entry name" value="TRANSCRIPTION FACTOR DOMAIN-CONTAINING PROTEIN-RELATED"/>
    <property type="match status" value="1"/>
</dbReference>
<accession>A0A9W4I8N8</accession>
<dbReference type="InterPro" id="IPR021858">
    <property type="entry name" value="Fun_TF"/>
</dbReference>
<dbReference type="Proteomes" id="UP001153618">
    <property type="component" value="Unassembled WGS sequence"/>
</dbReference>
<evidence type="ECO:0000256" key="4">
    <source>
        <dbReference type="ARBA" id="ARBA00023125"/>
    </source>
</evidence>